<name>A0AAW0LUR1_QUESU</name>
<accession>A0AAW0LUR1</accession>
<dbReference type="AlphaFoldDB" id="A0AAW0LUR1"/>
<keyword evidence="2" id="KW-1185">Reference proteome</keyword>
<protein>
    <submittedName>
        <fullName evidence="1">Uncharacterized protein</fullName>
    </submittedName>
</protein>
<dbReference type="EMBL" id="PKMF04000051">
    <property type="protein sequence ID" value="KAK7854786.1"/>
    <property type="molecule type" value="Genomic_DNA"/>
</dbReference>
<evidence type="ECO:0000313" key="2">
    <source>
        <dbReference type="Proteomes" id="UP000237347"/>
    </source>
</evidence>
<dbReference type="Proteomes" id="UP000237347">
    <property type="component" value="Unassembled WGS sequence"/>
</dbReference>
<evidence type="ECO:0000313" key="1">
    <source>
        <dbReference type="EMBL" id="KAK7854786.1"/>
    </source>
</evidence>
<proteinExistence type="predicted"/>
<sequence length="67" mass="7449">MALEKDQDSNTLQWEVSVTLSTNQPVIGSKISITETKLVSSYHTIGSPPPPHSFFHIACKMVQSLRH</sequence>
<gene>
    <name evidence="1" type="ORF">CFP56_030589</name>
</gene>
<comment type="caution">
    <text evidence="1">The sequence shown here is derived from an EMBL/GenBank/DDBJ whole genome shotgun (WGS) entry which is preliminary data.</text>
</comment>
<reference evidence="1 2" key="1">
    <citation type="journal article" date="2018" name="Sci. Data">
        <title>The draft genome sequence of cork oak.</title>
        <authorList>
            <person name="Ramos A.M."/>
            <person name="Usie A."/>
            <person name="Barbosa P."/>
            <person name="Barros P.M."/>
            <person name="Capote T."/>
            <person name="Chaves I."/>
            <person name="Simoes F."/>
            <person name="Abreu I."/>
            <person name="Carrasquinho I."/>
            <person name="Faro C."/>
            <person name="Guimaraes J.B."/>
            <person name="Mendonca D."/>
            <person name="Nobrega F."/>
            <person name="Rodrigues L."/>
            <person name="Saibo N.J.M."/>
            <person name="Varela M.C."/>
            <person name="Egas C."/>
            <person name="Matos J."/>
            <person name="Miguel C.M."/>
            <person name="Oliveira M.M."/>
            <person name="Ricardo C.P."/>
            <person name="Goncalves S."/>
        </authorList>
    </citation>
    <scope>NUCLEOTIDE SEQUENCE [LARGE SCALE GENOMIC DNA]</scope>
    <source>
        <strain evidence="2">cv. HL8</strain>
    </source>
</reference>
<organism evidence="1 2">
    <name type="scientific">Quercus suber</name>
    <name type="common">Cork oak</name>
    <dbReference type="NCBI Taxonomy" id="58331"/>
    <lineage>
        <taxon>Eukaryota</taxon>
        <taxon>Viridiplantae</taxon>
        <taxon>Streptophyta</taxon>
        <taxon>Embryophyta</taxon>
        <taxon>Tracheophyta</taxon>
        <taxon>Spermatophyta</taxon>
        <taxon>Magnoliopsida</taxon>
        <taxon>eudicotyledons</taxon>
        <taxon>Gunneridae</taxon>
        <taxon>Pentapetalae</taxon>
        <taxon>rosids</taxon>
        <taxon>fabids</taxon>
        <taxon>Fagales</taxon>
        <taxon>Fagaceae</taxon>
        <taxon>Quercus</taxon>
    </lineage>
</organism>